<accession>A0ABV5ZCB5</accession>
<proteinExistence type="predicted"/>
<evidence type="ECO:0000313" key="1">
    <source>
        <dbReference type="EMBL" id="MFB9886926.1"/>
    </source>
</evidence>
<evidence type="ECO:0000313" key="2">
    <source>
        <dbReference type="Proteomes" id="UP001589628"/>
    </source>
</evidence>
<protein>
    <submittedName>
        <fullName evidence="1">DUF2867 domain-containing protein</fullName>
    </submittedName>
</protein>
<gene>
    <name evidence="1" type="ORF">ACFFLH_10915</name>
</gene>
<name>A0ABV5ZCB5_9GAMM</name>
<organism evidence="1 2">
    <name type="scientific">Balneatrix alpica</name>
    <dbReference type="NCBI Taxonomy" id="75684"/>
    <lineage>
        <taxon>Bacteria</taxon>
        <taxon>Pseudomonadati</taxon>
        <taxon>Pseudomonadota</taxon>
        <taxon>Gammaproteobacteria</taxon>
        <taxon>Oceanospirillales</taxon>
        <taxon>Balneatrichaceae</taxon>
        <taxon>Balneatrix</taxon>
    </lineage>
</organism>
<reference evidence="1 2" key="1">
    <citation type="submission" date="2024-09" db="EMBL/GenBank/DDBJ databases">
        <authorList>
            <person name="Sun Q."/>
            <person name="Mori K."/>
        </authorList>
    </citation>
    <scope>NUCLEOTIDE SEQUENCE [LARGE SCALE GENOMIC DNA]</scope>
    <source>
        <strain evidence="1 2">ATCC 51285</strain>
    </source>
</reference>
<dbReference type="RefSeq" id="WP_027312247.1">
    <property type="nucleotide sequence ID" value="NZ_JBHLZN010000003.1"/>
</dbReference>
<dbReference type="Proteomes" id="UP001589628">
    <property type="component" value="Unassembled WGS sequence"/>
</dbReference>
<dbReference type="InterPro" id="IPR021295">
    <property type="entry name" value="DUF2867"/>
</dbReference>
<keyword evidence="2" id="KW-1185">Reference proteome</keyword>
<comment type="caution">
    <text evidence="1">The sequence shown here is derived from an EMBL/GenBank/DDBJ whole genome shotgun (WGS) entry which is preliminary data.</text>
</comment>
<dbReference type="Pfam" id="PF11066">
    <property type="entry name" value="DUF2867"/>
    <property type="match status" value="1"/>
</dbReference>
<dbReference type="EMBL" id="JBHLZN010000003">
    <property type="protein sequence ID" value="MFB9886926.1"/>
    <property type="molecule type" value="Genomic_DNA"/>
</dbReference>
<sequence>MTTQSYGKIQDFVEGAYFHDHFVTEVQAEQQSALDVYLTLVERMPRWVNQLMALRNWIVSKLGLKHLGRMADYDAAKPSEAYQPGDSLGIFKVVLNRPEEVILEDRDKHLDVKVSFYLQNEAGVQRLHATTVVHVHNGFGKLYMFFVGPVHKLIVPSSLKQLRKPARG</sequence>